<dbReference type="EMBL" id="NUDL01000065">
    <property type="protein sequence ID" value="PEM52619.1"/>
    <property type="molecule type" value="Genomic_DNA"/>
</dbReference>
<evidence type="ECO:0000313" key="2">
    <source>
        <dbReference type="Proteomes" id="UP000220621"/>
    </source>
</evidence>
<accession>A0A2A8EY68</accession>
<evidence type="ECO:0000313" key="1">
    <source>
        <dbReference type="EMBL" id="PEM52619.1"/>
    </source>
</evidence>
<comment type="caution">
    <text evidence="1">The sequence shown here is derived from an EMBL/GenBank/DDBJ whole genome shotgun (WGS) entry which is preliminary data.</text>
</comment>
<reference evidence="1 2" key="1">
    <citation type="submission" date="2017-09" db="EMBL/GenBank/DDBJ databases">
        <title>Large-scale bioinformatics analysis of Bacillus genomes uncovers conserved roles of natural products in bacterial physiology.</title>
        <authorList>
            <consortium name="Agbiome Team Llc"/>
            <person name="Bleich R.M."/>
            <person name="Grubbs K.J."/>
            <person name="Santa Maria K.C."/>
            <person name="Allen S.E."/>
            <person name="Farag S."/>
            <person name="Shank E.A."/>
            <person name="Bowers A."/>
        </authorList>
    </citation>
    <scope>NUCLEOTIDE SEQUENCE [LARGE SCALE GENOMIC DNA]</scope>
    <source>
        <strain evidence="1 2">AFS010764</strain>
    </source>
</reference>
<name>A0A2A8EY68_9BACI</name>
<sequence>MYKGRESMHNPLLIYHSPYNHHQHIKFIIDPMYMQVSPSVVPLQMQYPQPPIASAQQYLYGSSFYGNPYFKHFHHNVKAQVWEG</sequence>
<protein>
    <submittedName>
        <fullName evidence="1">Uncharacterized protein</fullName>
    </submittedName>
</protein>
<proteinExistence type="predicted"/>
<dbReference type="AlphaFoldDB" id="A0A2A8EY68"/>
<dbReference type="Proteomes" id="UP000220621">
    <property type="component" value="Unassembled WGS sequence"/>
</dbReference>
<organism evidence="1 2">
    <name type="scientific">Bacillus wiedmannii</name>
    <dbReference type="NCBI Taxonomy" id="1890302"/>
    <lineage>
        <taxon>Bacteria</taxon>
        <taxon>Bacillati</taxon>
        <taxon>Bacillota</taxon>
        <taxon>Bacilli</taxon>
        <taxon>Bacillales</taxon>
        <taxon>Bacillaceae</taxon>
        <taxon>Bacillus</taxon>
        <taxon>Bacillus cereus group</taxon>
    </lineage>
</organism>
<gene>
    <name evidence="1" type="ORF">CN611_19130</name>
</gene>